<protein>
    <submittedName>
        <fullName evidence="3">Right-handed parallel beta-helix repeat-containing protein</fullName>
    </submittedName>
</protein>
<dbReference type="InterPro" id="IPR039448">
    <property type="entry name" value="Beta_helix"/>
</dbReference>
<sequence>MMHHRILAALAATAIGMAASLAAVAAPAAAVPTTYYVDAVAGDNNAAGTTTSSAWKTLAKVNATTFQPGDSILFKSGQTWNGQLHPLGSGTSGSPITISSYGTGSKPLINGASLPSGWGTGAAVYLVNQQYWTISGLAVKSNSGVDNFGGLNEADWKLQRHGILVYNNGAGTLGGITITNNTVSDVNGCFTCQGIEAHSNGGIVVRAEQENDSFSGVSIDHNSVSNVGRGGIVFWDESTGLSLTDWVIDQPLLSTGVKVEDNTVSTIDSDGVLVLGTYNAMLQRNVVANAGQRTIENSTTAPSAGLWPTRSIGAVVQYNEVYGTLTHGTDGQGFDVDLASIDTLVQYNYSHDNEGGFLLMMAGASSNLTVRNNLSVNDGYGGEKGIFTFSYGVPINTEIYNNTIYVKSGLASKIMYCDGCDGSTGGAWSFRNNIVVNNGSGGYTYPNTAGAVFDYNVFYGNHPSSEPADPHKLTSNPLLVSPSTTAPTGLTSVAGYTISSTSPAKGSGTLIVGNGGKDYFGNVLSPTAVPSRGFHEANTMTDPGSLGDPLNNWNLTTSHSANMVLDTTGPMNQMAGDASRVSRSDASAGSVTWSLAGMKTFSARVYHYWSTIAITWQSSTNGTTWTTVATNTTAPTATANYWSRTTFTPTANLPAGTTYLRATISDATPWAVQIGDIVITK</sequence>
<evidence type="ECO:0000313" key="3">
    <source>
        <dbReference type="EMBL" id="MDO7883440.1"/>
    </source>
</evidence>
<name>A0ABT9BQZ7_9MICO</name>
<dbReference type="InterPro" id="IPR011050">
    <property type="entry name" value="Pectin_lyase_fold/virulence"/>
</dbReference>
<dbReference type="InterPro" id="IPR012334">
    <property type="entry name" value="Pectin_lyas_fold"/>
</dbReference>
<dbReference type="Gene3D" id="2.160.20.10">
    <property type="entry name" value="Single-stranded right-handed beta-helix, Pectin lyase-like"/>
    <property type="match status" value="1"/>
</dbReference>
<dbReference type="SUPFAM" id="SSF51126">
    <property type="entry name" value="Pectin lyase-like"/>
    <property type="match status" value="1"/>
</dbReference>
<evidence type="ECO:0000259" key="2">
    <source>
        <dbReference type="Pfam" id="PF13229"/>
    </source>
</evidence>
<reference evidence="3 4" key="1">
    <citation type="submission" date="2023-07" db="EMBL/GenBank/DDBJ databases">
        <title>Protaetiibacter sp. nov WY-16 isolated from soil.</title>
        <authorList>
            <person name="Liu B."/>
            <person name="Wan Y."/>
        </authorList>
    </citation>
    <scope>NUCLEOTIDE SEQUENCE [LARGE SCALE GENOMIC DNA]</scope>
    <source>
        <strain evidence="3 4">WY-16</strain>
    </source>
</reference>
<dbReference type="Pfam" id="PF13229">
    <property type="entry name" value="Beta_helix"/>
    <property type="match status" value="1"/>
</dbReference>
<dbReference type="SMART" id="SM00710">
    <property type="entry name" value="PbH1"/>
    <property type="match status" value="9"/>
</dbReference>
<dbReference type="InterPro" id="IPR006626">
    <property type="entry name" value="PbH1"/>
</dbReference>
<accession>A0ABT9BQZ7</accession>
<dbReference type="RefSeq" id="WP_305003867.1">
    <property type="nucleotide sequence ID" value="NZ_JAUQUB010000005.1"/>
</dbReference>
<comment type="caution">
    <text evidence="3">The sequence shown here is derived from an EMBL/GenBank/DDBJ whole genome shotgun (WGS) entry which is preliminary data.</text>
</comment>
<dbReference type="EMBL" id="JAUQUB010000005">
    <property type="protein sequence ID" value="MDO7883440.1"/>
    <property type="molecule type" value="Genomic_DNA"/>
</dbReference>
<feature type="signal peptide" evidence="1">
    <location>
        <begin position="1"/>
        <end position="25"/>
    </location>
</feature>
<feature type="domain" description="Right handed beta helix" evidence="2">
    <location>
        <begin position="216"/>
        <end position="404"/>
    </location>
</feature>
<gene>
    <name evidence="3" type="ORF">Q5716_14500</name>
</gene>
<organism evidence="3 4">
    <name type="scientific">Antiquaquibacter soli</name>
    <dbReference type="NCBI Taxonomy" id="3064523"/>
    <lineage>
        <taxon>Bacteria</taxon>
        <taxon>Bacillati</taxon>
        <taxon>Actinomycetota</taxon>
        <taxon>Actinomycetes</taxon>
        <taxon>Micrococcales</taxon>
        <taxon>Microbacteriaceae</taxon>
        <taxon>Antiquaquibacter</taxon>
    </lineage>
</organism>
<proteinExistence type="predicted"/>
<evidence type="ECO:0000313" key="4">
    <source>
        <dbReference type="Proteomes" id="UP001241072"/>
    </source>
</evidence>
<keyword evidence="1" id="KW-0732">Signal</keyword>
<dbReference type="Proteomes" id="UP001241072">
    <property type="component" value="Unassembled WGS sequence"/>
</dbReference>
<feature type="chain" id="PRO_5047493021" evidence="1">
    <location>
        <begin position="26"/>
        <end position="681"/>
    </location>
</feature>
<keyword evidence="4" id="KW-1185">Reference proteome</keyword>
<evidence type="ECO:0000256" key="1">
    <source>
        <dbReference type="SAM" id="SignalP"/>
    </source>
</evidence>